<feature type="domain" description="T-SNARE coiled-coil homology" evidence="2">
    <location>
        <begin position="27"/>
        <end position="89"/>
    </location>
</feature>
<dbReference type="GO" id="GO:0012505">
    <property type="term" value="C:endomembrane system"/>
    <property type="evidence" value="ECO:0007669"/>
    <property type="project" value="TreeGrafter"/>
</dbReference>
<dbReference type="SMART" id="SM00397">
    <property type="entry name" value="t_SNARE"/>
    <property type="match status" value="1"/>
</dbReference>
<dbReference type="EMBL" id="LR904358">
    <property type="protein sequence ID" value="CAD7252781.1"/>
    <property type="molecule type" value="Genomic_DNA"/>
</dbReference>
<keyword evidence="4" id="KW-1185">Reference proteome</keyword>
<gene>
    <name evidence="3" type="ORF">DSTB1V02_LOCUS12536</name>
</gene>
<evidence type="ECO:0000256" key="1">
    <source>
        <dbReference type="SAM" id="Phobius"/>
    </source>
</evidence>
<dbReference type="GO" id="GO:0031201">
    <property type="term" value="C:SNARE complex"/>
    <property type="evidence" value="ECO:0007669"/>
    <property type="project" value="TreeGrafter"/>
</dbReference>
<dbReference type="AlphaFoldDB" id="A0A7R9AFG5"/>
<reference evidence="3" key="1">
    <citation type="submission" date="2020-11" db="EMBL/GenBank/DDBJ databases">
        <authorList>
            <person name="Tran Van P."/>
        </authorList>
    </citation>
    <scope>NUCLEOTIDE SEQUENCE</scope>
</reference>
<dbReference type="InterPro" id="IPR045242">
    <property type="entry name" value="Syntaxin"/>
</dbReference>
<sequence>MELNASKLEGFQGEIQTHTLVREELDLAALREQETAIQQLEEDIKNVNEIFKDLAYMVHDQGEMVDDIEEHFENVHLSIELGTEEIKKAKAYQARQKKRKIVLFTSCGIALGLIVYFYSRK</sequence>
<protein>
    <recommendedName>
        <fullName evidence="2">t-SNARE coiled-coil homology domain-containing protein</fullName>
    </recommendedName>
</protein>
<evidence type="ECO:0000313" key="3">
    <source>
        <dbReference type="EMBL" id="CAD7252781.1"/>
    </source>
</evidence>
<dbReference type="Proteomes" id="UP000677054">
    <property type="component" value="Unassembled WGS sequence"/>
</dbReference>
<evidence type="ECO:0000259" key="2">
    <source>
        <dbReference type="PROSITE" id="PS50192"/>
    </source>
</evidence>
<dbReference type="GO" id="GO:0048278">
    <property type="term" value="P:vesicle docking"/>
    <property type="evidence" value="ECO:0007669"/>
    <property type="project" value="TreeGrafter"/>
</dbReference>
<dbReference type="GO" id="GO:0000149">
    <property type="term" value="F:SNARE binding"/>
    <property type="evidence" value="ECO:0007669"/>
    <property type="project" value="TreeGrafter"/>
</dbReference>
<proteinExistence type="predicted"/>
<dbReference type="OrthoDB" id="75754at2759"/>
<dbReference type="SUPFAM" id="SSF58038">
    <property type="entry name" value="SNARE fusion complex"/>
    <property type="match status" value="1"/>
</dbReference>
<dbReference type="PROSITE" id="PS50192">
    <property type="entry name" value="T_SNARE"/>
    <property type="match status" value="1"/>
</dbReference>
<evidence type="ECO:0000313" key="4">
    <source>
        <dbReference type="Proteomes" id="UP000677054"/>
    </source>
</evidence>
<dbReference type="EMBL" id="CAJPEV010004841">
    <property type="protein sequence ID" value="CAG0902381.1"/>
    <property type="molecule type" value="Genomic_DNA"/>
</dbReference>
<accession>A0A7R9AFG5</accession>
<dbReference type="Pfam" id="PF05739">
    <property type="entry name" value="SNARE"/>
    <property type="match status" value="1"/>
</dbReference>
<name>A0A7R9AFG5_9CRUS</name>
<organism evidence="3">
    <name type="scientific">Darwinula stevensoni</name>
    <dbReference type="NCBI Taxonomy" id="69355"/>
    <lineage>
        <taxon>Eukaryota</taxon>
        <taxon>Metazoa</taxon>
        <taxon>Ecdysozoa</taxon>
        <taxon>Arthropoda</taxon>
        <taxon>Crustacea</taxon>
        <taxon>Oligostraca</taxon>
        <taxon>Ostracoda</taxon>
        <taxon>Podocopa</taxon>
        <taxon>Podocopida</taxon>
        <taxon>Darwinulocopina</taxon>
        <taxon>Darwinuloidea</taxon>
        <taxon>Darwinulidae</taxon>
        <taxon>Darwinula</taxon>
    </lineage>
</organism>
<dbReference type="InterPro" id="IPR000727">
    <property type="entry name" value="T_SNARE_dom"/>
</dbReference>
<dbReference type="Gene3D" id="1.20.5.110">
    <property type="match status" value="1"/>
</dbReference>
<feature type="transmembrane region" description="Helical" evidence="1">
    <location>
        <begin position="101"/>
        <end position="119"/>
    </location>
</feature>
<dbReference type="GO" id="GO:0006886">
    <property type="term" value="P:intracellular protein transport"/>
    <property type="evidence" value="ECO:0007669"/>
    <property type="project" value="TreeGrafter"/>
</dbReference>
<dbReference type="PANTHER" id="PTHR19957">
    <property type="entry name" value="SYNTAXIN"/>
    <property type="match status" value="1"/>
</dbReference>
<dbReference type="GO" id="GO:0005484">
    <property type="term" value="F:SNAP receptor activity"/>
    <property type="evidence" value="ECO:0007669"/>
    <property type="project" value="TreeGrafter"/>
</dbReference>
<keyword evidence="1" id="KW-1133">Transmembrane helix</keyword>
<keyword evidence="1" id="KW-0812">Transmembrane</keyword>
<keyword evidence="1" id="KW-0472">Membrane</keyword>
<dbReference type="GO" id="GO:0006906">
    <property type="term" value="P:vesicle fusion"/>
    <property type="evidence" value="ECO:0007669"/>
    <property type="project" value="TreeGrafter"/>
</dbReference>
<dbReference type="PANTHER" id="PTHR19957:SF38">
    <property type="entry name" value="LD27581P"/>
    <property type="match status" value="1"/>
</dbReference>